<protein>
    <recommendedName>
        <fullName evidence="1">Novel STAND NTPase 1 domain-containing protein</fullName>
    </recommendedName>
</protein>
<name>A0A7G9YYV8_9EURY</name>
<dbReference type="Pfam" id="PF20703">
    <property type="entry name" value="nSTAND1"/>
    <property type="match status" value="1"/>
</dbReference>
<organism evidence="2">
    <name type="scientific">Candidatus Methanophagaceae archaeon ANME-1 ERB6</name>
    <dbReference type="NCBI Taxonomy" id="2759912"/>
    <lineage>
        <taxon>Archaea</taxon>
        <taxon>Methanobacteriati</taxon>
        <taxon>Methanobacteriota</taxon>
        <taxon>Stenosarchaea group</taxon>
        <taxon>Methanomicrobia</taxon>
        <taxon>Candidatus Methanophagales</taxon>
        <taxon>Candidatus Methanophagaceae</taxon>
    </lineage>
</organism>
<accession>A0A7G9YYV8</accession>
<dbReference type="Gene3D" id="3.40.50.300">
    <property type="entry name" value="P-loop containing nucleotide triphosphate hydrolases"/>
    <property type="match status" value="1"/>
</dbReference>
<dbReference type="SUPFAM" id="SSF52540">
    <property type="entry name" value="P-loop containing nucleoside triphosphate hydrolases"/>
    <property type="match status" value="2"/>
</dbReference>
<sequence>MPGLLESIKRFKNSRTVLTGFITPPADLREPGVLISPFTPLGPARENFVGRENRIREFWANIESNNHVLLLGPSGTGKTSLIHRLRAETMMEFQTGFIVVYDTEGTFDFFRRLSVEIISRAETAKRSVQFKDTLQTALDDIQKTRGAVARHGFEESSKALVAGVVGLVSFIILKRWIPMKLEYYFKVKQEHFDSIKNILDRWKTVKCELSPVFGLDYNFILLEKYSNIHKYQDFNSAVGHIKKYPCWGVWERVMDSFNNLNNSASKILNELNEAISNRLNEESFTSGIHIINPLLTLDQVVKILIDDSGKNRGCDEYIHIINCCIHLSSGQKRFPLFELTLALKFKPQNLILEPRYFQI</sequence>
<feature type="domain" description="Novel STAND NTPase 1" evidence="1">
    <location>
        <begin position="45"/>
        <end position="83"/>
    </location>
</feature>
<evidence type="ECO:0000259" key="1">
    <source>
        <dbReference type="Pfam" id="PF20703"/>
    </source>
</evidence>
<proteinExistence type="predicted"/>
<dbReference type="InterPro" id="IPR049052">
    <property type="entry name" value="nSTAND1"/>
</dbReference>
<reference evidence="2" key="1">
    <citation type="submission" date="2020-06" db="EMBL/GenBank/DDBJ databases">
        <title>Unique genomic features of the anaerobic methanotrophic archaea.</title>
        <authorList>
            <person name="Chadwick G.L."/>
            <person name="Skennerton C.T."/>
            <person name="Laso-Perez R."/>
            <person name="Leu A.O."/>
            <person name="Speth D.R."/>
            <person name="Yu H."/>
            <person name="Morgan-Lang C."/>
            <person name="Hatzenpichler R."/>
            <person name="Goudeau D."/>
            <person name="Malmstrom R."/>
            <person name="Brazelton W.J."/>
            <person name="Woyke T."/>
            <person name="Hallam S.J."/>
            <person name="Tyson G.W."/>
            <person name="Wegener G."/>
            <person name="Boetius A."/>
            <person name="Orphan V."/>
        </authorList>
    </citation>
    <scope>NUCLEOTIDE SEQUENCE</scope>
</reference>
<gene>
    <name evidence="2" type="ORF">NDOAJMFA_00042</name>
</gene>
<dbReference type="AlphaFoldDB" id="A0A7G9YYV8"/>
<evidence type="ECO:0000313" key="2">
    <source>
        <dbReference type="EMBL" id="QNO53192.1"/>
    </source>
</evidence>
<dbReference type="EMBL" id="MT631533">
    <property type="protein sequence ID" value="QNO53192.1"/>
    <property type="molecule type" value="Genomic_DNA"/>
</dbReference>
<dbReference type="InterPro" id="IPR027417">
    <property type="entry name" value="P-loop_NTPase"/>
</dbReference>